<dbReference type="PANTHER" id="PTHR43377:SF2">
    <property type="entry name" value="BINDING ROSSMANN FOLD OXIDOREDUCTASE, PUTATIVE (AFU_ORTHOLOGUE AFUA_4G00560)-RELATED"/>
    <property type="match status" value="1"/>
</dbReference>
<dbReference type="Gene3D" id="3.30.360.10">
    <property type="entry name" value="Dihydrodipicolinate Reductase, domain 2"/>
    <property type="match status" value="1"/>
</dbReference>
<gene>
    <name evidence="2" type="ORF">ACFPYJ_03520</name>
</gene>
<keyword evidence="3" id="KW-1185">Reference proteome</keyword>
<evidence type="ECO:0000313" key="3">
    <source>
        <dbReference type="Proteomes" id="UP001596047"/>
    </source>
</evidence>
<dbReference type="SUPFAM" id="SSF55347">
    <property type="entry name" value="Glyceraldehyde-3-phosphate dehydrogenase-like, C-terminal domain"/>
    <property type="match status" value="1"/>
</dbReference>
<name>A0ABW0VTA2_9BACL</name>
<dbReference type="Proteomes" id="UP001596047">
    <property type="component" value="Unassembled WGS sequence"/>
</dbReference>
<accession>A0ABW0VTA2</accession>
<dbReference type="RefSeq" id="WP_379186652.1">
    <property type="nucleotide sequence ID" value="NZ_JBHSOW010000015.1"/>
</dbReference>
<sequence>MNFAIVGCQHSHIKIFIDQMLELGHRFVGIFDQSQYFLPGKYAEHYNVPLLSSLGELLELGVQVIGNADRNDRKIDVIEWAETHGIHVMTDKPIAIDRDGLERLYKVIEHDRIKIGMMLTERYEPTLYTLKTLIDQGELGELIDFTFLKPHKVNLPSRPDWFFMKSVNGGLIIDILIHDIDLLRWYTNKEIVHFQGVLVKNILPEFPDFYDNTQVGLVMEDRITAVLKSDWLMPEAFDMWGDGRIFVTGSKGRAEVRSAGDVFGQPGPFLSLVTHHRKAIRVDLTNAPNNLTEDFLNKIANKPHLLSTGDIYESNKAVLAINEASSKL</sequence>
<dbReference type="EMBL" id="JBHSOW010000015">
    <property type="protein sequence ID" value="MFC5648197.1"/>
    <property type="molecule type" value="Genomic_DNA"/>
</dbReference>
<feature type="domain" description="GFO/IDH/MocA-like oxidoreductase" evidence="1">
    <location>
        <begin position="129"/>
        <end position="254"/>
    </location>
</feature>
<dbReference type="SUPFAM" id="SSF51735">
    <property type="entry name" value="NAD(P)-binding Rossmann-fold domains"/>
    <property type="match status" value="1"/>
</dbReference>
<proteinExistence type="predicted"/>
<organism evidence="2 3">
    <name type="scientific">Paenibacillus solisilvae</name>
    <dbReference type="NCBI Taxonomy" id="2486751"/>
    <lineage>
        <taxon>Bacteria</taxon>
        <taxon>Bacillati</taxon>
        <taxon>Bacillota</taxon>
        <taxon>Bacilli</taxon>
        <taxon>Bacillales</taxon>
        <taxon>Paenibacillaceae</taxon>
        <taxon>Paenibacillus</taxon>
    </lineage>
</organism>
<comment type="caution">
    <text evidence="2">The sequence shown here is derived from an EMBL/GenBank/DDBJ whole genome shotgun (WGS) entry which is preliminary data.</text>
</comment>
<dbReference type="InterPro" id="IPR036291">
    <property type="entry name" value="NAD(P)-bd_dom_sf"/>
</dbReference>
<dbReference type="Pfam" id="PF22725">
    <property type="entry name" value="GFO_IDH_MocA_C3"/>
    <property type="match status" value="1"/>
</dbReference>
<dbReference type="Gene3D" id="3.40.50.720">
    <property type="entry name" value="NAD(P)-binding Rossmann-like Domain"/>
    <property type="match status" value="1"/>
</dbReference>
<dbReference type="InterPro" id="IPR055170">
    <property type="entry name" value="GFO_IDH_MocA-like_dom"/>
</dbReference>
<evidence type="ECO:0000313" key="2">
    <source>
        <dbReference type="EMBL" id="MFC5648197.1"/>
    </source>
</evidence>
<reference evidence="3" key="1">
    <citation type="journal article" date="2019" name="Int. J. Syst. Evol. Microbiol.">
        <title>The Global Catalogue of Microorganisms (GCM) 10K type strain sequencing project: providing services to taxonomists for standard genome sequencing and annotation.</title>
        <authorList>
            <consortium name="The Broad Institute Genomics Platform"/>
            <consortium name="The Broad Institute Genome Sequencing Center for Infectious Disease"/>
            <person name="Wu L."/>
            <person name="Ma J."/>
        </authorList>
    </citation>
    <scope>NUCLEOTIDE SEQUENCE [LARGE SCALE GENOMIC DNA]</scope>
    <source>
        <strain evidence="3">CGMCC 1.3240</strain>
    </source>
</reference>
<dbReference type="InterPro" id="IPR051450">
    <property type="entry name" value="Gfo/Idh/MocA_Oxidoreductases"/>
</dbReference>
<protein>
    <submittedName>
        <fullName evidence="2">Gfo/Idh/MocA family protein</fullName>
    </submittedName>
</protein>
<dbReference type="PANTHER" id="PTHR43377">
    <property type="entry name" value="BILIVERDIN REDUCTASE A"/>
    <property type="match status" value="1"/>
</dbReference>
<evidence type="ECO:0000259" key="1">
    <source>
        <dbReference type="Pfam" id="PF22725"/>
    </source>
</evidence>